<protein>
    <submittedName>
        <fullName evidence="1">Uncharacterized protein</fullName>
    </submittedName>
</protein>
<proteinExistence type="predicted"/>
<dbReference type="PANTHER" id="PTHR21310">
    <property type="entry name" value="AMINOGLYCOSIDE PHOSPHOTRANSFERASE-RELATED-RELATED"/>
    <property type="match status" value="1"/>
</dbReference>
<gene>
    <name evidence="1" type="ORF">TPAR_04443</name>
</gene>
<organism evidence="1 2">
    <name type="scientific">Tolypocladium paradoxum</name>
    <dbReference type="NCBI Taxonomy" id="94208"/>
    <lineage>
        <taxon>Eukaryota</taxon>
        <taxon>Fungi</taxon>
        <taxon>Dikarya</taxon>
        <taxon>Ascomycota</taxon>
        <taxon>Pezizomycotina</taxon>
        <taxon>Sordariomycetes</taxon>
        <taxon>Hypocreomycetidae</taxon>
        <taxon>Hypocreales</taxon>
        <taxon>Ophiocordycipitaceae</taxon>
        <taxon>Tolypocladium</taxon>
    </lineage>
</organism>
<comment type="caution">
    <text evidence="1">The sequence shown here is derived from an EMBL/GenBank/DDBJ whole genome shotgun (WGS) entry which is preliminary data.</text>
</comment>
<dbReference type="PANTHER" id="PTHR21310:SF37">
    <property type="entry name" value="AMINOGLYCOSIDE PHOSPHOTRANSFERASE DOMAIN-CONTAINING PROTEIN"/>
    <property type="match status" value="1"/>
</dbReference>
<sequence length="514" mass="59881">MPRSILLHNKLHSFESAAEEESNFLLSVQHQCAAESLRHRLWDQRESIKAVVRHHLRLRRDDVCTVLPPESWIQGGFNLCVLVEVDSGGFTRRLVFRCPMPHKLAEDRHPGTIDEKVSCEVATYVWMQEYCADIRIPSLYAFGFRDGSHFTHVRQRPVYVGIYHAIWRWIHRLLRYPLLSNYTRDASAPAVGTAYMLLEYIGPETGKMLSRTWTQHIRDAGRRARLFQGMARIMLSLARLPQPHIGSFQFNTSDGTITLSNRPLTCTTMIFENSGTPRTIQPCQLYQSTDSFASDMLTLHDNHLLHDPHAVRHKDDARERMTIRTLLRAVMHYFILSDRRNGPFLLQLTDFHQSNIFVDDDWNITCLIDLEWICALPVEMMSVPYWLTNCSIDSIIDEEYGVFDEARQVFLAIMDEENRSIRMEHDLQITSTMRDVWESKGVWFWTCLRSINAWLFVFEDHILPKFSADRGLVVDLKQVSTFWQEEVGLVVKAKVDDEERYQAELRSLFDSEGL</sequence>
<evidence type="ECO:0000313" key="2">
    <source>
        <dbReference type="Proteomes" id="UP000237481"/>
    </source>
</evidence>
<dbReference type="EMBL" id="PKSG01000449">
    <property type="protein sequence ID" value="POR35359.1"/>
    <property type="molecule type" value="Genomic_DNA"/>
</dbReference>
<dbReference type="Proteomes" id="UP000237481">
    <property type="component" value="Unassembled WGS sequence"/>
</dbReference>
<reference evidence="1 2" key="1">
    <citation type="submission" date="2018-01" db="EMBL/GenBank/DDBJ databases">
        <title>Harnessing the power of phylogenomics to disentangle the directionality and signatures of interkingdom host jumping in the parasitic fungal genus Tolypocladium.</title>
        <authorList>
            <person name="Quandt C.A."/>
            <person name="Patterson W."/>
            <person name="Spatafora J.W."/>
        </authorList>
    </citation>
    <scope>NUCLEOTIDE SEQUENCE [LARGE SCALE GENOMIC DNA]</scope>
    <source>
        <strain evidence="1 2">NRBC 100945</strain>
    </source>
</reference>
<name>A0A2S4KYU1_9HYPO</name>
<dbReference type="AlphaFoldDB" id="A0A2S4KYU1"/>
<dbReference type="InterPro" id="IPR011009">
    <property type="entry name" value="Kinase-like_dom_sf"/>
</dbReference>
<dbReference type="STRING" id="94208.A0A2S4KYU1"/>
<dbReference type="OrthoDB" id="3645574at2759"/>
<dbReference type="SUPFAM" id="SSF56112">
    <property type="entry name" value="Protein kinase-like (PK-like)"/>
    <property type="match status" value="1"/>
</dbReference>
<accession>A0A2S4KYU1</accession>
<keyword evidence="2" id="KW-1185">Reference proteome</keyword>
<dbReference type="InterPro" id="IPR051678">
    <property type="entry name" value="AGP_Transferase"/>
</dbReference>
<evidence type="ECO:0000313" key="1">
    <source>
        <dbReference type="EMBL" id="POR35359.1"/>
    </source>
</evidence>